<reference evidence="2 3" key="2">
    <citation type="submission" date="2019-11" db="EMBL/GenBank/DDBJ databases">
        <title>A de novo genome assembly of a pear dwarfing rootstock.</title>
        <authorList>
            <person name="Wang F."/>
            <person name="Wang J."/>
            <person name="Li S."/>
            <person name="Zhang Y."/>
            <person name="Fang M."/>
            <person name="Ma L."/>
            <person name="Zhao Y."/>
            <person name="Jiang S."/>
        </authorList>
    </citation>
    <scope>NUCLEOTIDE SEQUENCE [LARGE SCALE GENOMIC DNA]</scope>
    <source>
        <strain evidence="2">S2</strain>
        <tissue evidence="2">Leaf</tissue>
    </source>
</reference>
<evidence type="ECO:0000313" key="3">
    <source>
        <dbReference type="Proteomes" id="UP000327157"/>
    </source>
</evidence>
<keyword evidence="3" id="KW-1185">Reference proteome</keyword>
<proteinExistence type="predicted"/>
<gene>
    <name evidence="2" type="ORF">D8674_042968</name>
</gene>
<accession>A0A5N5FRU8</accession>
<dbReference type="Proteomes" id="UP000327157">
    <property type="component" value="Unassembled WGS sequence"/>
</dbReference>
<comment type="caution">
    <text evidence="2">The sequence shown here is derived from an EMBL/GenBank/DDBJ whole genome shotgun (WGS) entry which is preliminary data.</text>
</comment>
<evidence type="ECO:0000256" key="1">
    <source>
        <dbReference type="SAM" id="MobiDB-lite"/>
    </source>
</evidence>
<dbReference type="AlphaFoldDB" id="A0A5N5FRU8"/>
<reference evidence="2 3" key="1">
    <citation type="submission" date="2019-09" db="EMBL/GenBank/DDBJ databases">
        <authorList>
            <person name="Ou C."/>
        </authorList>
    </citation>
    <scope>NUCLEOTIDE SEQUENCE [LARGE SCALE GENOMIC DNA]</scope>
    <source>
        <strain evidence="2">S2</strain>
        <tissue evidence="2">Leaf</tissue>
    </source>
</reference>
<organism evidence="2 3">
    <name type="scientific">Pyrus ussuriensis x Pyrus communis</name>
    <dbReference type="NCBI Taxonomy" id="2448454"/>
    <lineage>
        <taxon>Eukaryota</taxon>
        <taxon>Viridiplantae</taxon>
        <taxon>Streptophyta</taxon>
        <taxon>Embryophyta</taxon>
        <taxon>Tracheophyta</taxon>
        <taxon>Spermatophyta</taxon>
        <taxon>Magnoliopsida</taxon>
        <taxon>eudicotyledons</taxon>
        <taxon>Gunneridae</taxon>
        <taxon>Pentapetalae</taxon>
        <taxon>rosids</taxon>
        <taxon>fabids</taxon>
        <taxon>Rosales</taxon>
        <taxon>Rosaceae</taxon>
        <taxon>Amygdaloideae</taxon>
        <taxon>Maleae</taxon>
        <taxon>Pyrus</taxon>
    </lineage>
</organism>
<sequence>MDMGVNRARKPEQASPTCVGKVARGRGPVGVANPRTRRPRDARLTSGDARLTRVGSVLRVSCFYGSDSGEELGHKHFHNRSIPDSELFFLLVILPPVEIVLELSVQHEEANAIAGSNYARGGAEVDDFAESS</sequence>
<evidence type="ECO:0000313" key="2">
    <source>
        <dbReference type="EMBL" id="KAB2604341.1"/>
    </source>
</evidence>
<feature type="region of interest" description="Disordered" evidence="1">
    <location>
        <begin position="1"/>
        <end position="42"/>
    </location>
</feature>
<name>A0A5N5FRU8_9ROSA</name>
<dbReference type="EMBL" id="SMOL01000629">
    <property type="protein sequence ID" value="KAB2604341.1"/>
    <property type="molecule type" value="Genomic_DNA"/>
</dbReference>
<protein>
    <submittedName>
        <fullName evidence="2">Uncharacterized protein</fullName>
    </submittedName>
</protein>